<dbReference type="InterPro" id="IPR032095">
    <property type="entry name" value="Sacchrp_dh-like_C"/>
</dbReference>
<dbReference type="PANTHER" id="PTHR43796:SF2">
    <property type="entry name" value="CARBOXYNORSPERMIDINE SYNTHASE"/>
    <property type="match status" value="1"/>
</dbReference>
<keyword evidence="4" id="KW-1185">Reference proteome</keyword>
<dbReference type="Gene3D" id="3.40.50.720">
    <property type="entry name" value="NAD(P)-binding Rossmann-like Domain"/>
    <property type="match status" value="1"/>
</dbReference>
<sequence>MKDVLVLGAGRIGRVMAQLLADSGDYVVTLADRHAGALQDFGPPSLRRHTLQLDAADPAALAAALQGRFAVLNAFPFDCAATVADAARAAGVHYLDLTEDVAATRRIKALAQDAATAFIPQCGLAPGFVSIAAADLAGRFEQLQTLKLRVGALPLYPSNALDYNLTWSTEGLINEYIQPCEAIVDGRRAEVAALEGLEQFSLEGTRYEAFNTSGGLGTLCETWEGRVRELNYRSIRYPGHGQLMKALLNDLRLRERPALLKDIFEHAIPATQQDVVVIFISATGWCDGRLTQHSLSRRVLGRWAGREPRSAIQITTAGSACAVLDLLAQGRLPQQGFIRQEQIALADFLGNRFGLVYADPAADGGEAPQTPSPLPLAA</sequence>
<evidence type="ECO:0000313" key="4">
    <source>
        <dbReference type="Proteomes" id="UP001293718"/>
    </source>
</evidence>
<proteinExistence type="predicted"/>
<accession>A0ABU5IEE2</accession>
<dbReference type="SUPFAM" id="SSF51735">
    <property type="entry name" value="NAD(P)-binding Rossmann-fold domains"/>
    <property type="match status" value="1"/>
</dbReference>
<dbReference type="EMBL" id="JAXOJX010000008">
    <property type="protein sequence ID" value="MDZ5456333.1"/>
    <property type="molecule type" value="Genomic_DNA"/>
</dbReference>
<reference evidence="3 4" key="1">
    <citation type="submission" date="2023-11" db="EMBL/GenBank/DDBJ databases">
        <title>Draft genome of Azohydromonas lata strain H1 (DSM1123), a polyhydroxyalkanoate producer.</title>
        <authorList>
            <person name="Traversa D."/>
            <person name="D'Addabbo P."/>
            <person name="Pazzani C."/>
            <person name="Manzari C."/>
            <person name="Chiara M."/>
            <person name="Scrascia M."/>
        </authorList>
    </citation>
    <scope>NUCLEOTIDE SEQUENCE [LARGE SCALE GENOMIC DNA]</scope>
    <source>
        <strain evidence="3 4">H1</strain>
    </source>
</reference>
<dbReference type="PANTHER" id="PTHR43796">
    <property type="entry name" value="CARBOXYNORSPERMIDINE SYNTHASE"/>
    <property type="match status" value="1"/>
</dbReference>
<dbReference type="RefSeq" id="WP_322464926.1">
    <property type="nucleotide sequence ID" value="NZ_JAXOJX010000008.1"/>
</dbReference>
<feature type="domain" description="Saccharopine dehydrogenase NADP binding" evidence="1">
    <location>
        <begin position="4"/>
        <end position="113"/>
    </location>
</feature>
<evidence type="ECO:0000313" key="3">
    <source>
        <dbReference type="EMBL" id="MDZ5456333.1"/>
    </source>
</evidence>
<evidence type="ECO:0000259" key="2">
    <source>
        <dbReference type="Pfam" id="PF16653"/>
    </source>
</evidence>
<evidence type="ECO:0000259" key="1">
    <source>
        <dbReference type="Pfam" id="PF03435"/>
    </source>
</evidence>
<dbReference type="Pfam" id="PF16653">
    <property type="entry name" value="Sacchrp_dh_C"/>
    <property type="match status" value="1"/>
</dbReference>
<dbReference type="InterPro" id="IPR005097">
    <property type="entry name" value="Sacchrp_dh_NADP-bd"/>
</dbReference>
<comment type="caution">
    <text evidence="3">The sequence shown here is derived from an EMBL/GenBank/DDBJ whole genome shotgun (WGS) entry which is preliminary data.</text>
</comment>
<dbReference type="Pfam" id="PF03435">
    <property type="entry name" value="Sacchrp_dh_NADP"/>
    <property type="match status" value="1"/>
</dbReference>
<gene>
    <name evidence="3" type="ORF">SM757_07075</name>
</gene>
<dbReference type="InterPro" id="IPR036291">
    <property type="entry name" value="NAD(P)-bd_dom_sf"/>
</dbReference>
<protein>
    <submittedName>
        <fullName evidence="3">Saccharopine dehydrogenase NADP-binding domain-containing protein</fullName>
    </submittedName>
</protein>
<dbReference type="SUPFAM" id="SSF55347">
    <property type="entry name" value="Glyceraldehyde-3-phosphate dehydrogenase-like, C-terminal domain"/>
    <property type="match status" value="1"/>
</dbReference>
<dbReference type="Gene3D" id="3.30.360.10">
    <property type="entry name" value="Dihydrodipicolinate Reductase, domain 2"/>
    <property type="match status" value="1"/>
</dbReference>
<organism evidence="3 4">
    <name type="scientific">Azohydromonas lata</name>
    <dbReference type="NCBI Taxonomy" id="45677"/>
    <lineage>
        <taxon>Bacteria</taxon>
        <taxon>Pseudomonadati</taxon>
        <taxon>Pseudomonadota</taxon>
        <taxon>Betaproteobacteria</taxon>
        <taxon>Burkholderiales</taxon>
        <taxon>Sphaerotilaceae</taxon>
        <taxon>Azohydromonas</taxon>
    </lineage>
</organism>
<feature type="domain" description="Saccharopine dehydrogenase-like C-terminal" evidence="2">
    <location>
        <begin position="123"/>
        <end position="343"/>
    </location>
</feature>
<dbReference type="Proteomes" id="UP001293718">
    <property type="component" value="Unassembled WGS sequence"/>
</dbReference>
<name>A0ABU5IEE2_9BURK</name>